<dbReference type="Proteomes" id="UP000053201">
    <property type="component" value="Unassembled WGS sequence"/>
</dbReference>
<dbReference type="InterPro" id="IPR000086">
    <property type="entry name" value="NUDIX_hydrolase_dom"/>
</dbReference>
<dbReference type="Pfam" id="PF00293">
    <property type="entry name" value="NUDIX"/>
    <property type="match status" value="1"/>
</dbReference>
<dbReference type="AlphaFoldDB" id="A0A0L0HIT9"/>
<keyword evidence="3" id="KW-0479">Metal-binding</keyword>
<dbReference type="VEuPathDB" id="FungiDB:SPPG_03913"/>
<dbReference type="CDD" id="cd03426">
    <property type="entry name" value="NUDIX_CoAse_Nudt7"/>
    <property type="match status" value="1"/>
</dbReference>
<evidence type="ECO:0000256" key="6">
    <source>
        <dbReference type="ARBA" id="ARBA00023211"/>
    </source>
</evidence>
<gene>
    <name evidence="8" type="ORF">SPPG_03913</name>
</gene>
<reference evidence="8 9" key="1">
    <citation type="submission" date="2009-08" db="EMBL/GenBank/DDBJ databases">
        <title>The Genome Sequence of Spizellomyces punctatus strain DAOM BR117.</title>
        <authorList>
            <consortium name="The Broad Institute Genome Sequencing Platform"/>
            <person name="Russ C."/>
            <person name="Cuomo C."/>
            <person name="Shea T."/>
            <person name="Young S.K."/>
            <person name="Zeng Q."/>
            <person name="Koehrsen M."/>
            <person name="Haas B."/>
            <person name="Borodovsky M."/>
            <person name="Guigo R."/>
            <person name="Alvarado L."/>
            <person name="Berlin A."/>
            <person name="Bochicchio J."/>
            <person name="Borenstein D."/>
            <person name="Chapman S."/>
            <person name="Chen Z."/>
            <person name="Engels R."/>
            <person name="Freedman E."/>
            <person name="Gellesch M."/>
            <person name="Goldberg J."/>
            <person name="Griggs A."/>
            <person name="Gujja S."/>
            <person name="Heiman D."/>
            <person name="Hepburn T."/>
            <person name="Howarth C."/>
            <person name="Jen D."/>
            <person name="Larson L."/>
            <person name="Lewis B."/>
            <person name="Mehta T."/>
            <person name="Park D."/>
            <person name="Pearson M."/>
            <person name="Roberts A."/>
            <person name="Saif S."/>
            <person name="Shenoy N."/>
            <person name="Sisk P."/>
            <person name="Stolte C."/>
            <person name="Sykes S."/>
            <person name="Thomson T."/>
            <person name="Walk T."/>
            <person name="White J."/>
            <person name="Yandava C."/>
            <person name="Burger G."/>
            <person name="Gray M.W."/>
            <person name="Holland P.W.H."/>
            <person name="King N."/>
            <person name="Lang F.B.F."/>
            <person name="Roger A.J."/>
            <person name="Ruiz-Trillo I."/>
            <person name="Lander E."/>
            <person name="Nusbaum C."/>
        </authorList>
    </citation>
    <scope>NUCLEOTIDE SEQUENCE [LARGE SCALE GENOMIC DNA]</scope>
    <source>
        <strain evidence="8 9">DAOM BR117</strain>
    </source>
</reference>
<accession>A0A0L0HIT9</accession>
<dbReference type="PANTHER" id="PTHR12992">
    <property type="entry name" value="NUDIX HYDROLASE"/>
    <property type="match status" value="1"/>
</dbReference>
<dbReference type="GeneID" id="27687397"/>
<keyword evidence="6" id="KW-0464">Manganese</keyword>
<protein>
    <recommendedName>
        <fullName evidence="7">Nudix hydrolase domain-containing protein</fullName>
    </recommendedName>
</protein>
<dbReference type="GO" id="GO:0046872">
    <property type="term" value="F:metal ion binding"/>
    <property type="evidence" value="ECO:0007669"/>
    <property type="project" value="UniProtKB-KW"/>
</dbReference>
<evidence type="ECO:0000256" key="5">
    <source>
        <dbReference type="ARBA" id="ARBA00022842"/>
    </source>
</evidence>
<dbReference type="EMBL" id="KQ257455">
    <property type="protein sequence ID" value="KND00805.1"/>
    <property type="molecule type" value="Genomic_DNA"/>
</dbReference>
<evidence type="ECO:0000313" key="9">
    <source>
        <dbReference type="Proteomes" id="UP000053201"/>
    </source>
</evidence>
<dbReference type="RefSeq" id="XP_016608844.1">
    <property type="nucleotide sequence ID" value="XM_016752162.1"/>
</dbReference>
<dbReference type="InParanoid" id="A0A0L0HIT9"/>
<dbReference type="InterPro" id="IPR045121">
    <property type="entry name" value="CoAse"/>
</dbReference>
<organism evidence="8 9">
    <name type="scientific">Spizellomyces punctatus (strain DAOM BR117)</name>
    <dbReference type="NCBI Taxonomy" id="645134"/>
    <lineage>
        <taxon>Eukaryota</taxon>
        <taxon>Fungi</taxon>
        <taxon>Fungi incertae sedis</taxon>
        <taxon>Chytridiomycota</taxon>
        <taxon>Chytridiomycota incertae sedis</taxon>
        <taxon>Chytridiomycetes</taxon>
        <taxon>Spizellomycetales</taxon>
        <taxon>Spizellomycetaceae</taxon>
        <taxon>Spizellomyces</taxon>
    </lineage>
</organism>
<dbReference type="GO" id="GO:0015938">
    <property type="term" value="P:coenzyme A catabolic process"/>
    <property type="evidence" value="ECO:0007669"/>
    <property type="project" value="TreeGrafter"/>
</dbReference>
<dbReference type="GO" id="GO:0010945">
    <property type="term" value="F:coenzyme A diphosphatase activity"/>
    <property type="evidence" value="ECO:0007669"/>
    <property type="project" value="InterPro"/>
</dbReference>
<dbReference type="GO" id="GO:0034654">
    <property type="term" value="P:nucleobase-containing compound biosynthetic process"/>
    <property type="evidence" value="ECO:0007669"/>
    <property type="project" value="UniProtKB-ARBA"/>
</dbReference>
<comment type="cofactor">
    <cofactor evidence="2">
        <name>Mg(2+)</name>
        <dbReference type="ChEBI" id="CHEBI:18420"/>
    </cofactor>
</comment>
<dbReference type="GO" id="GO:0005737">
    <property type="term" value="C:cytoplasm"/>
    <property type="evidence" value="ECO:0007669"/>
    <property type="project" value="UniProtKB-ARBA"/>
</dbReference>
<dbReference type="Gene3D" id="3.90.79.10">
    <property type="entry name" value="Nucleoside Triphosphate Pyrophosphohydrolase"/>
    <property type="match status" value="1"/>
</dbReference>
<keyword evidence="9" id="KW-1185">Reference proteome</keyword>
<comment type="cofactor">
    <cofactor evidence="1">
        <name>Mn(2+)</name>
        <dbReference type="ChEBI" id="CHEBI:29035"/>
    </cofactor>
</comment>
<keyword evidence="4" id="KW-0378">Hydrolase</keyword>
<evidence type="ECO:0000256" key="4">
    <source>
        <dbReference type="ARBA" id="ARBA00022801"/>
    </source>
</evidence>
<evidence type="ECO:0000256" key="3">
    <source>
        <dbReference type="ARBA" id="ARBA00022723"/>
    </source>
</evidence>
<feature type="domain" description="Nudix hydrolase" evidence="7">
    <location>
        <begin position="22"/>
        <end position="155"/>
    </location>
</feature>
<keyword evidence="5" id="KW-0460">Magnesium</keyword>
<evidence type="ECO:0000313" key="8">
    <source>
        <dbReference type="EMBL" id="KND00805.1"/>
    </source>
</evidence>
<evidence type="ECO:0000256" key="1">
    <source>
        <dbReference type="ARBA" id="ARBA00001936"/>
    </source>
</evidence>
<dbReference type="InterPro" id="IPR015797">
    <property type="entry name" value="NUDIX_hydrolase-like_dom_sf"/>
</dbReference>
<dbReference type="GO" id="GO:0090407">
    <property type="term" value="P:organophosphate biosynthetic process"/>
    <property type="evidence" value="ECO:0007669"/>
    <property type="project" value="UniProtKB-ARBA"/>
</dbReference>
<dbReference type="eggNOG" id="KOG3069">
    <property type="taxonomic scope" value="Eukaryota"/>
</dbReference>
<sequence length="226" mass="25278">MPPPPIENLRRYTPPPDNFGRERRAAVLVPLIIEPSSDEIQVLLTLRSKNLRKHGGEVALPGGRHETDDVDLLATALREAEEEIGLSQDSVQCVTVLPPFLSRFHLLVTPVVGMVPSDFVPRPNPEEVAACFKVPLRRFLKDQAHRYLDVPWEGGIWRKHAFWWTDSVGDEYKIFGLTADIMIQVAVLAYDAKPEFQVDAPGQAEAEEIIKALDAKGKFGPPMARI</sequence>
<dbReference type="SUPFAM" id="SSF55811">
    <property type="entry name" value="Nudix"/>
    <property type="match status" value="1"/>
</dbReference>
<dbReference type="FunFam" id="3.90.79.10:FF:000036">
    <property type="entry name" value="Nudix hydrolase 11"/>
    <property type="match status" value="1"/>
</dbReference>
<proteinExistence type="predicted"/>
<evidence type="ECO:0000259" key="7">
    <source>
        <dbReference type="PROSITE" id="PS51462"/>
    </source>
</evidence>
<dbReference type="PROSITE" id="PS51462">
    <property type="entry name" value="NUDIX"/>
    <property type="match status" value="1"/>
</dbReference>
<dbReference type="PANTHER" id="PTHR12992:SF24">
    <property type="entry name" value="PEROXISOMAL COENZYME A DIPHOSPHATASE NUDT7"/>
    <property type="match status" value="1"/>
</dbReference>
<dbReference type="OrthoDB" id="10260614at2759"/>
<dbReference type="GO" id="GO:0008893">
    <property type="term" value="F:guanosine-3',5'-bis(diphosphate) 3'-diphosphatase activity"/>
    <property type="evidence" value="ECO:0007669"/>
    <property type="project" value="UniProtKB-ARBA"/>
</dbReference>
<evidence type="ECO:0000256" key="2">
    <source>
        <dbReference type="ARBA" id="ARBA00001946"/>
    </source>
</evidence>
<dbReference type="STRING" id="645134.A0A0L0HIT9"/>
<dbReference type="OMA" id="HSFHFVD"/>
<dbReference type="NCBIfam" id="NF007980">
    <property type="entry name" value="PRK10707.1"/>
    <property type="match status" value="1"/>
</dbReference>
<name>A0A0L0HIT9_SPIPD</name>